<dbReference type="RefSeq" id="WP_154528949.1">
    <property type="nucleotide sequence ID" value="NZ_VUNH01000007.1"/>
</dbReference>
<sequence length="164" mass="18447">MIVKNIDELNANVFELFNKDWALLAAGSIGNYNVMTIGWGQLGTLWNKNVVTVFVKPVRYTHGFMDENDHFTVGFYPKEYRRDLMILGSKSGRDGDKVALTRLTPQAVEHGVTFAQAELTLICKKIYRHDMELANIPADAAKAYYAEEAPHTIYIGEVVGFVES</sequence>
<dbReference type="PANTHER" id="PTHR43567:SF5">
    <property type="entry name" value="HYPOTHETICAL CYTOSOLIC PROTEIN"/>
    <property type="match status" value="1"/>
</dbReference>
<comment type="caution">
    <text evidence="3">The sequence shown here is derived from an EMBL/GenBank/DDBJ whole genome shotgun (WGS) entry which is preliminary data.</text>
</comment>
<dbReference type="Proteomes" id="UP000473699">
    <property type="component" value="Unassembled WGS sequence"/>
</dbReference>
<keyword evidence="4" id="KW-1185">Reference proteome</keyword>
<dbReference type="InterPro" id="IPR012349">
    <property type="entry name" value="Split_barrel_FMN-bd"/>
</dbReference>
<dbReference type="PANTHER" id="PTHR43567">
    <property type="entry name" value="FLAVOREDOXIN-RELATED-RELATED"/>
    <property type="match status" value="1"/>
</dbReference>
<organism evidence="3 4">
    <name type="scientific">Pyramidobacter porci</name>
    <dbReference type="NCBI Taxonomy" id="2605789"/>
    <lineage>
        <taxon>Bacteria</taxon>
        <taxon>Thermotogati</taxon>
        <taxon>Synergistota</taxon>
        <taxon>Synergistia</taxon>
        <taxon>Synergistales</taxon>
        <taxon>Dethiosulfovibrionaceae</taxon>
        <taxon>Pyramidobacter</taxon>
    </lineage>
</organism>
<dbReference type="Pfam" id="PF01613">
    <property type="entry name" value="Flavin_Reduct"/>
    <property type="match status" value="1"/>
</dbReference>
<proteinExistence type="inferred from homology"/>
<dbReference type="GO" id="GO:0010181">
    <property type="term" value="F:FMN binding"/>
    <property type="evidence" value="ECO:0007669"/>
    <property type="project" value="InterPro"/>
</dbReference>
<evidence type="ECO:0000313" key="3">
    <source>
        <dbReference type="EMBL" id="MST55861.1"/>
    </source>
</evidence>
<evidence type="ECO:0000256" key="1">
    <source>
        <dbReference type="ARBA" id="ARBA00038054"/>
    </source>
</evidence>
<dbReference type="Gene3D" id="2.30.110.10">
    <property type="entry name" value="Electron Transport, Fmn-binding Protein, Chain A"/>
    <property type="match status" value="1"/>
</dbReference>
<name>A0A6L5YC90_9BACT</name>
<dbReference type="AlphaFoldDB" id="A0A6L5YC90"/>
<gene>
    <name evidence="3" type="ORF">FYJ74_07435</name>
</gene>
<evidence type="ECO:0000313" key="4">
    <source>
        <dbReference type="Proteomes" id="UP000473699"/>
    </source>
</evidence>
<accession>A0A6L5YC90</accession>
<protein>
    <recommendedName>
        <fullName evidence="2">Flavin reductase like domain-containing protein</fullName>
    </recommendedName>
</protein>
<dbReference type="InterPro" id="IPR052174">
    <property type="entry name" value="Flavoredoxin"/>
</dbReference>
<evidence type="ECO:0000259" key="2">
    <source>
        <dbReference type="Pfam" id="PF01613"/>
    </source>
</evidence>
<dbReference type="InterPro" id="IPR002563">
    <property type="entry name" value="Flavin_Rdtase-like_dom"/>
</dbReference>
<dbReference type="GO" id="GO:0016646">
    <property type="term" value="F:oxidoreductase activity, acting on the CH-NH group of donors, NAD or NADP as acceptor"/>
    <property type="evidence" value="ECO:0007669"/>
    <property type="project" value="UniProtKB-ARBA"/>
</dbReference>
<feature type="domain" description="Flavin reductase like" evidence="2">
    <location>
        <begin position="22"/>
        <end position="161"/>
    </location>
</feature>
<dbReference type="EMBL" id="VUNH01000007">
    <property type="protein sequence ID" value="MST55861.1"/>
    <property type="molecule type" value="Genomic_DNA"/>
</dbReference>
<reference evidence="3 4" key="1">
    <citation type="submission" date="2019-08" db="EMBL/GenBank/DDBJ databases">
        <title>In-depth cultivation of the pig gut microbiome towards novel bacterial diversity and tailored functional studies.</title>
        <authorList>
            <person name="Wylensek D."/>
            <person name="Hitch T.C.A."/>
            <person name="Clavel T."/>
        </authorList>
    </citation>
    <scope>NUCLEOTIDE SEQUENCE [LARGE SCALE GENOMIC DNA]</scope>
    <source>
        <strain evidence="3 4">SM-530-WT-4B</strain>
    </source>
</reference>
<comment type="similarity">
    <text evidence="1">Belongs to the flavoredoxin family.</text>
</comment>
<dbReference type="SUPFAM" id="SSF50475">
    <property type="entry name" value="FMN-binding split barrel"/>
    <property type="match status" value="1"/>
</dbReference>